<keyword evidence="1" id="KW-0812">Transmembrane</keyword>
<dbReference type="AlphaFoldDB" id="A0A0N4ZNR7"/>
<reference evidence="3" key="1">
    <citation type="submission" date="2017-02" db="UniProtKB">
        <authorList>
            <consortium name="WormBaseParasite"/>
        </authorList>
    </citation>
    <scope>IDENTIFICATION</scope>
</reference>
<dbReference type="Proteomes" id="UP000038045">
    <property type="component" value="Unplaced"/>
</dbReference>
<proteinExistence type="predicted"/>
<sequence>MLRFITFERSFRSIINNGKSIRLQSTTVENKGVNKKKHYVIGTCLMGVFLGTHFLLYYRRRSENKKINSIVETIEFQEFLNKYLVEGKVESIVFQPPFSVVDIFLNEKEENESLSEKDKLKSNFMLKLAKNRPNITRPPDKRVKFDEDSKVLKEIIEEINENMKKINKNNFKEVKFFVNDFPSRGEFSFIAATTVVCIALVLLI</sequence>
<keyword evidence="1" id="KW-0472">Membrane</keyword>
<name>A0A0N4ZNR7_PARTI</name>
<accession>A0A0N4ZNR7</accession>
<evidence type="ECO:0000313" key="2">
    <source>
        <dbReference type="Proteomes" id="UP000038045"/>
    </source>
</evidence>
<dbReference type="WBParaSite" id="PTRK_0001018000.1">
    <property type="protein sequence ID" value="PTRK_0001018000.1"/>
    <property type="gene ID" value="PTRK_0001018000"/>
</dbReference>
<evidence type="ECO:0000256" key="1">
    <source>
        <dbReference type="SAM" id="Phobius"/>
    </source>
</evidence>
<evidence type="ECO:0000313" key="3">
    <source>
        <dbReference type="WBParaSite" id="PTRK_0001018000.1"/>
    </source>
</evidence>
<keyword evidence="1" id="KW-1133">Transmembrane helix</keyword>
<feature type="transmembrane region" description="Helical" evidence="1">
    <location>
        <begin position="185"/>
        <end position="203"/>
    </location>
</feature>
<organism evidence="2 3">
    <name type="scientific">Parastrongyloides trichosuri</name>
    <name type="common">Possum-specific nematode worm</name>
    <dbReference type="NCBI Taxonomy" id="131310"/>
    <lineage>
        <taxon>Eukaryota</taxon>
        <taxon>Metazoa</taxon>
        <taxon>Ecdysozoa</taxon>
        <taxon>Nematoda</taxon>
        <taxon>Chromadorea</taxon>
        <taxon>Rhabditida</taxon>
        <taxon>Tylenchina</taxon>
        <taxon>Panagrolaimomorpha</taxon>
        <taxon>Strongyloidoidea</taxon>
        <taxon>Strongyloididae</taxon>
        <taxon>Parastrongyloides</taxon>
    </lineage>
</organism>
<protein>
    <submittedName>
        <fullName evidence="3">Uncharacterized protein</fullName>
    </submittedName>
</protein>
<keyword evidence="2" id="KW-1185">Reference proteome</keyword>
<feature type="transmembrane region" description="Helical" evidence="1">
    <location>
        <begin position="39"/>
        <end position="58"/>
    </location>
</feature>